<comment type="caution">
    <text evidence="2">The sequence shown here is derived from an EMBL/GenBank/DDBJ whole genome shotgun (WGS) entry which is preliminary data.</text>
</comment>
<protein>
    <submittedName>
        <fullName evidence="2">Uncharacterized protein</fullName>
    </submittedName>
</protein>
<evidence type="ECO:0000313" key="2">
    <source>
        <dbReference type="EMBL" id="MFC5505495.1"/>
    </source>
</evidence>
<dbReference type="Proteomes" id="UP001596060">
    <property type="component" value="Unassembled WGS sequence"/>
</dbReference>
<keyword evidence="1" id="KW-0732">Signal</keyword>
<proteinExistence type="predicted"/>
<name>A0ABW0NZ61_9HYPH</name>
<gene>
    <name evidence="2" type="ORF">ACFPN9_09520</name>
</gene>
<keyword evidence="3" id="KW-1185">Reference proteome</keyword>
<dbReference type="EMBL" id="JBHSLU010000017">
    <property type="protein sequence ID" value="MFC5505495.1"/>
    <property type="molecule type" value="Genomic_DNA"/>
</dbReference>
<sequence>MKFPRIFAVSLGLAFAVAGASASSAKADSKIMIENAGNPFADALAIAVQERAGMRGQRHELKPLVENLFAGQSTAAFSEFLSQIVARDLPFRAVKLNVPAIGDALANGQKFAIGFTPDQIRAIIGEAGAFHSEDTVVLAFSTDHSTGAVKIDAAAIVNKKLYP</sequence>
<accession>A0ABW0NZ61</accession>
<organism evidence="2 3">
    <name type="scientific">Bosea massiliensis</name>
    <dbReference type="NCBI Taxonomy" id="151419"/>
    <lineage>
        <taxon>Bacteria</taxon>
        <taxon>Pseudomonadati</taxon>
        <taxon>Pseudomonadota</taxon>
        <taxon>Alphaproteobacteria</taxon>
        <taxon>Hyphomicrobiales</taxon>
        <taxon>Boseaceae</taxon>
        <taxon>Bosea</taxon>
    </lineage>
</organism>
<evidence type="ECO:0000256" key="1">
    <source>
        <dbReference type="SAM" id="SignalP"/>
    </source>
</evidence>
<feature type="chain" id="PRO_5046596150" evidence="1">
    <location>
        <begin position="28"/>
        <end position="163"/>
    </location>
</feature>
<reference evidence="3" key="1">
    <citation type="journal article" date="2019" name="Int. J. Syst. Evol. Microbiol.">
        <title>The Global Catalogue of Microorganisms (GCM) 10K type strain sequencing project: providing services to taxonomists for standard genome sequencing and annotation.</title>
        <authorList>
            <consortium name="The Broad Institute Genomics Platform"/>
            <consortium name="The Broad Institute Genome Sequencing Center for Infectious Disease"/>
            <person name="Wu L."/>
            <person name="Ma J."/>
        </authorList>
    </citation>
    <scope>NUCLEOTIDE SEQUENCE [LARGE SCALE GENOMIC DNA]</scope>
    <source>
        <strain evidence="3">CCUG 43117</strain>
    </source>
</reference>
<dbReference type="RefSeq" id="WP_377816675.1">
    <property type="nucleotide sequence ID" value="NZ_JBHSLU010000017.1"/>
</dbReference>
<evidence type="ECO:0000313" key="3">
    <source>
        <dbReference type="Proteomes" id="UP001596060"/>
    </source>
</evidence>
<feature type="signal peptide" evidence="1">
    <location>
        <begin position="1"/>
        <end position="27"/>
    </location>
</feature>